<feature type="domain" description="Tryptophan synthase beta chain-like PALP" evidence="5">
    <location>
        <begin position="17"/>
        <end position="282"/>
    </location>
</feature>
<evidence type="ECO:0000313" key="6">
    <source>
        <dbReference type="EMBL" id="TQV69573.1"/>
    </source>
</evidence>
<dbReference type="EMBL" id="VICH01000004">
    <property type="protein sequence ID" value="TQV69573.1"/>
    <property type="molecule type" value="Genomic_DNA"/>
</dbReference>
<comment type="caution">
    <text evidence="6">The sequence shown here is derived from an EMBL/GenBank/DDBJ whole genome shotgun (WGS) entry which is preliminary data.</text>
</comment>
<reference evidence="6 7" key="1">
    <citation type="submission" date="2019-06" db="EMBL/GenBank/DDBJ databases">
        <title>A novel species of marine bacteria.</title>
        <authorList>
            <person name="Wang Y."/>
        </authorList>
    </citation>
    <scope>NUCLEOTIDE SEQUENCE [LARGE SCALE GENOMIC DNA]</scope>
    <source>
        <strain evidence="6 7">MA1-10</strain>
    </source>
</reference>
<sequence length="311" mass="34004">MNDDAYWRIDLVDDVTTYVKFEGLNPAGSIKLKPALRMLQGLEETGALQPGGKVIESSSGNLGIALAMVCARLGYHFTCVVDPNTPKDSINLIKALGANIVLIEQPDANGGYLESRINYIKQQIHLDPSLAWTNQYASPDNPAAHEHQTARSIHTAHPDLNYLFVGAGTTGTLMGCGAYFKKRNLPVKVIGVDVFGSVTFGSEPAKRRIPGLGTSRRPEICDNDLVDDVIWVSETATISRCRWFAHQYGLPLGGSSGSVMAGIQQYAPNIPAGSKVVFISPDRGDKYIDTIYNDDWVQQHFGRHWDEAIIC</sequence>
<dbReference type="NCBIfam" id="TIGR03945">
    <property type="entry name" value="PLP_SbnA_fam"/>
    <property type="match status" value="1"/>
</dbReference>
<name>A0A545SX73_9RHOB</name>
<dbReference type="GO" id="GO:1901605">
    <property type="term" value="P:alpha-amino acid metabolic process"/>
    <property type="evidence" value="ECO:0007669"/>
    <property type="project" value="UniProtKB-ARBA"/>
</dbReference>
<dbReference type="AlphaFoldDB" id="A0A545SX73"/>
<dbReference type="Pfam" id="PF00291">
    <property type="entry name" value="PALP"/>
    <property type="match status" value="1"/>
</dbReference>
<dbReference type="InterPro" id="IPR001926">
    <property type="entry name" value="TrpB-like_PALP"/>
</dbReference>
<keyword evidence="4" id="KW-0663">Pyridoxal phosphate</keyword>
<evidence type="ECO:0000313" key="7">
    <source>
        <dbReference type="Proteomes" id="UP000315816"/>
    </source>
</evidence>
<keyword evidence="3" id="KW-0808">Transferase</keyword>
<dbReference type="PANTHER" id="PTHR10314">
    <property type="entry name" value="CYSTATHIONINE BETA-SYNTHASE"/>
    <property type="match status" value="1"/>
</dbReference>
<evidence type="ECO:0000256" key="2">
    <source>
        <dbReference type="ARBA" id="ARBA00011738"/>
    </source>
</evidence>
<dbReference type="InterPro" id="IPR050214">
    <property type="entry name" value="Cys_Synth/Cystath_Beta-Synth"/>
</dbReference>
<dbReference type="SUPFAM" id="SSF53686">
    <property type="entry name" value="Tryptophan synthase beta subunit-like PLP-dependent enzymes"/>
    <property type="match status" value="1"/>
</dbReference>
<organism evidence="6 7">
    <name type="scientific">Aliiroseovarius halocynthiae</name>
    <dbReference type="NCBI Taxonomy" id="985055"/>
    <lineage>
        <taxon>Bacteria</taxon>
        <taxon>Pseudomonadati</taxon>
        <taxon>Pseudomonadota</taxon>
        <taxon>Alphaproteobacteria</taxon>
        <taxon>Rhodobacterales</taxon>
        <taxon>Paracoccaceae</taxon>
        <taxon>Aliiroseovarius</taxon>
    </lineage>
</organism>
<evidence type="ECO:0000256" key="1">
    <source>
        <dbReference type="ARBA" id="ARBA00001933"/>
    </source>
</evidence>
<comment type="cofactor">
    <cofactor evidence="1">
        <name>pyridoxal 5'-phosphate</name>
        <dbReference type="ChEBI" id="CHEBI:597326"/>
    </cofactor>
</comment>
<evidence type="ECO:0000259" key="5">
    <source>
        <dbReference type="Pfam" id="PF00291"/>
    </source>
</evidence>
<dbReference type="InterPro" id="IPR036052">
    <property type="entry name" value="TrpB-like_PALP_sf"/>
</dbReference>
<evidence type="ECO:0000256" key="3">
    <source>
        <dbReference type="ARBA" id="ARBA00022679"/>
    </source>
</evidence>
<dbReference type="OrthoDB" id="7624112at2"/>
<dbReference type="Proteomes" id="UP000315816">
    <property type="component" value="Unassembled WGS sequence"/>
</dbReference>
<accession>A0A545SX73</accession>
<comment type="subunit">
    <text evidence="2">Homodimer.</text>
</comment>
<proteinExistence type="predicted"/>
<evidence type="ECO:0000256" key="4">
    <source>
        <dbReference type="ARBA" id="ARBA00022898"/>
    </source>
</evidence>
<gene>
    <name evidence="6" type="primary">sbnA</name>
    <name evidence="6" type="ORF">FIL88_06430</name>
</gene>
<dbReference type="InterPro" id="IPR023927">
    <property type="entry name" value="SbnA"/>
</dbReference>
<keyword evidence="7" id="KW-1185">Reference proteome</keyword>
<dbReference type="GO" id="GO:0016740">
    <property type="term" value="F:transferase activity"/>
    <property type="evidence" value="ECO:0007669"/>
    <property type="project" value="UniProtKB-KW"/>
</dbReference>
<dbReference type="Gene3D" id="3.40.50.1100">
    <property type="match status" value="2"/>
</dbReference>
<protein>
    <submittedName>
        <fullName evidence="6">2,3-diaminopropionate biosynthesis protein SbnA</fullName>
    </submittedName>
</protein>
<dbReference type="CDD" id="cd01561">
    <property type="entry name" value="CBS_like"/>
    <property type="match status" value="1"/>
</dbReference>